<dbReference type="Gene3D" id="3.40.50.300">
    <property type="entry name" value="P-loop containing nucleotide triphosphate hydrolases"/>
    <property type="match status" value="1"/>
</dbReference>
<feature type="binding site" evidence="4">
    <location>
        <position position="65"/>
    </location>
    <ligand>
        <name>GTP</name>
        <dbReference type="ChEBI" id="CHEBI:37565"/>
    </ligand>
</feature>
<dbReference type="SMART" id="SM00178">
    <property type="entry name" value="SAR"/>
    <property type="match status" value="1"/>
</dbReference>
<proteinExistence type="inferred from homology"/>
<sequence length="236" mass="25546">MGIGSSKHEQQLQALLLGVDGSGKSSILARLCGEEVRTVMPTRGLASRLLGLPSGVQIKLFDVSGRRDLRSYWSAYFSLAQAIVYVIDASSWRRMEESSTELQRLLDAEALVGVPLLVLANKQDLPGALSAAEMEACLHLGAIRDRPWHCLACSALRKHGLSEGLQWLAHTAFPETTPSVRTSRPSTAVALRPALPEPAQDAHAHAQVQEEQPIGVGRRQRRRGAGPQGSSDPEPH</sequence>
<evidence type="ECO:0000256" key="4">
    <source>
        <dbReference type="PIRSR" id="PIRSR606689-1"/>
    </source>
</evidence>
<accession>A0A7S4B293</accession>
<keyword evidence="2 4" id="KW-0547">Nucleotide-binding</keyword>
<dbReference type="InterPro" id="IPR027417">
    <property type="entry name" value="P-loop_NTPase"/>
</dbReference>
<name>A0A7S4B293_CHRCT</name>
<organism evidence="7">
    <name type="scientific">Chrysotila carterae</name>
    <name type="common">Marine alga</name>
    <name type="synonym">Syracosphaera carterae</name>
    <dbReference type="NCBI Taxonomy" id="13221"/>
    <lineage>
        <taxon>Eukaryota</taxon>
        <taxon>Haptista</taxon>
        <taxon>Haptophyta</taxon>
        <taxon>Prymnesiophyceae</taxon>
        <taxon>Isochrysidales</taxon>
        <taxon>Isochrysidaceae</taxon>
        <taxon>Chrysotila</taxon>
    </lineage>
</organism>
<evidence type="ECO:0000256" key="1">
    <source>
        <dbReference type="ARBA" id="ARBA00010290"/>
    </source>
</evidence>
<evidence type="ECO:0000256" key="2">
    <source>
        <dbReference type="ARBA" id="ARBA00022741"/>
    </source>
</evidence>
<feature type="binding site" evidence="5">
    <location>
        <position position="25"/>
    </location>
    <ligand>
        <name>Mg(2+)</name>
        <dbReference type="ChEBI" id="CHEBI:18420"/>
    </ligand>
</feature>
<dbReference type="GO" id="GO:0005525">
    <property type="term" value="F:GTP binding"/>
    <property type="evidence" value="ECO:0007669"/>
    <property type="project" value="UniProtKB-KW"/>
</dbReference>
<dbReference type="EMBL" id="HBIZ01007078">
    <property type="protein sequence ID" value="CAE0751474.1"/>
    <property type="molecule type" value="Transcribed_RNA"/>
</dbReference>
<dbReference type="SMART" id="SM00177">
    <property type="entry name" value="ARF"/>
    <property type="match status" value="1"/>
</dbReference>
<reference evidence="7" key="1">
    <citation type="submission" date="2021-01" db="EMBL/GenBank/DDBJ databases">
        <authorList>
            <person name="Corre E."/>
            <person name="Pelletier E."/>
            <person name="Niang G."/>
            <person name="Scheremetjew M."/>
            <person name="Finn R."/>
            <person name="Kale V."/>
            <person name="Holt S."/>
            <person name="Cochrane G."/>
            <person name="Meng A."/>
            <person name="Brown T."/>
            <person name="Cohen L."/>
        </authorList>
    </citation>
    <scope>NUCLEOTIDE SEQUENCE</scope>
    <source>
        <strain evidence="7">CCMP645</strain>
    </source>
</reference>
<keyword evidence="5" id="KW-0460">Magnesium</keyword>
<dbReference type="FunFam" id="3.40.50.300:FF:001166">
    <property type="entry name" value="ADP-ribosylation factor D"/>
    <property type="match status" value="1"/>
</dbReference>
<dbReference type="PROSITE" id="PS51417">
    <property type="entry name" value="ARF"/>
    <property type="match status" value="1"/>
</dbReference>
<evidence type="ECO:0000256" key="6">
    <source>
        <dbReference type="SAM" id="MobiDB-lite"/>
    </source>
</evidence>
<gene>
    <name evidence="7" type="ORF">PCAR00345_LOCUS4059</name>
</gene>
<evidence type="ECO:0000256" key="3">
    <source>
        <dbReference type="ARBA" id="ARBA00023134"/>
    </source>
</evidence>
<dbReference type="PANTHER" id="PTHR45697">
    <property type="entry name" value="ADP-RIBOSYLATION FACTOR-LIKE PROTEIN 2-RELATED"/>
    <property type="match status" value="1"/>
</dbReference>
<evidence type="ECO:0000313" key="7">
    <source>
        <dbReference type="EMBL" id="CAE0751474.1"/>
    </source>
</evidence>
<feature type="binding site" evidence="5">
    <location>
        <position position="42"/>
    </location>
    <ligand>
        <name>Mg(2+)</name>
        <dbReference type="ChEBI" id="CHEBI:18420"/>
    </ligand>
</feature>
<dbReference type="InterPro" id="IPR006689">
    <property type="entry name" value="Small_GTPase_ARF/SAR"/>
</dbReference>
<dbReference type="GO" id="GO:0046872">
    <property type="term" value="F:metal ion binding"/>
    <property type="evidence" value="ECO:0007669"/>
    <property type="project" value="UniProtKB-KW"/>
</dbReference>
<dbReference type="InterPro" id="IPR044612">
    <property type="entry name" value="ARL2/3"/>
</dbReference>
<dbReference type="CDD" id="cd00878">
    <property type="entry name" value="Arf_Arl"/>
    <property type="match status" value="1"/>
</dbReference>
<protein>
    <submittedName>
        <fullName evidence="7">Uncharacterized protein</fullName>
    </submittedName>
</protein>
<keyword evidence="5" id="KW-0479">Metal-binding</keyword>
<dbReference type="Pfam" id="PF00025">
    <property type="entry name" value="Arf"/>
    <property type="match status" value="1"/>
</dbReference>
<dbReference type="GO" id="GO:0003924">
    <property type="term" value="F:GTPase activity"/>
    <property type="evidence" value="ECO:0007669"/>
    <property type="project" value="InterPro"/>
</dbReference>
<feature type="region of interest" description="Disordered" evidence="6">
    <location>
        <begin position="193"/>
        <end position="236"/>
    </location>
</feature>
<keyword evidence="3 4" id="KW-0342">GTP-binding</keyword>
<feature type="binding site" evidence="4">
    <location>
        <begin position="18"/>
        <end position="25"/>
    </location>
    <ligand>
        <name>GTP</name>
        <dbReference type="ChEBI" id="CHEBI:37565"/>
    </ligand>
</feature>
<comment type="similarity">
    <text evidence="1">Belongs to the small GTPase superfamily. Arf family.</text>
</comment>
<dbReference type="PRINTS" id="PR00328">
    <property type="entry name" value="SAR1GTPBP"/>
</dbReference>
<evidence type="ECO:0000256" key="5">
    <source>
        <dbReference type="PIRSR" id="PIRSR606689-2"/>
    </source>
</evidence>
<dbReference type="AlphaFoldDB" id="A0A7S4B293"/>
<dbReference type="SUPFAM" id="SSF52540">
    <property type="entry name" value="P-loop containing nucleoside triphosphate hydrolases"/>
    <property type="match status" value="1"/>
</dbReference>
<feature type="binding site" evidence="4">
    <location>
        <begin position="121"/>
        <end position="124"/>
    </location>
    <ligand>
        <name>GTP</name>
        <dbReference type="ChEBI" id="CHEBI:37565"/>
    </ligand>
</feature>